<feature type="compositionally biased region" description="Basic and acidic residues" evidence="1">
    <location>
        <begin position="1"/>
        <end position="16"/>
    </location>
</feature>
<feature type="region of interest" description="Disordered" evidence="1">
    <location>
        <begin position="1"/>
        <end position="32"/>
    </location>
</feature>
<sequence length="166" mass="18486">MAGRAARPERELEHPQRQVPPGGQDEQLEGPRRARWHGGAELHVGHEPPIILPTNQLPPAKGDLGRRKALDSIPKMIERIGDSHLSIGIQTGDLIRMWVIEQASKVTGDVLSRSAEMDTCRRVASPTRPGPVLPYDAITSKPLRHVTRRRHNCRARLHTTSPLPFP</sequence>
<organism evidence="2 3">
    <name type="scientific">Russula ochroleuca</name>
    <dbReference type="NCBI Taxonomy" id="152965"/>
    <lineage>
        <taxon>Eukaryota</taxon>
        <taxon>Fungi</taxon>
        <taxon>Dikarya</taxon>
        <taxon>Basidiomycota</taxon>
        <taxon>Agaricomycotina</taxon>
        <taxon>Agaricomycetes</taxon>
        <taxon>Russulales</taxon>
        <taxon>Russulaceae</taxon>
        <taxon>Russula</taxon>
    </lineage>
</organism>
<evidence type="ECO:0000313" key="2">
    <source>
        <dbReference type="EMBL" id="KAF8476682.1"/>
    </source>
</evidence>
<evidence type="ECO:0000313" key="3">
    <source>
        <dbReference type="Proteomes" id="UP000759537"/>
    </source>
</evidence>
<protein>
    <submittedName>
        <fullName evidence="2">Uncharacterized protein</fullName>
    </submittedName>
</protein>
<reference evidence="2" key="2">
    <citation type="journal article" date="2020" name="Nat. Commun.">
        <title>Large-scale genome sequencing of mycorrhizal fungi provides insights into the early evolution of symbiotic traits.</title>
        <authorList>
            <person name="Miyauchi S."/>
            <person name="Kiss E."/>
            <person name="Kuo A."/>
            <person name="Drula E."/>
            <person name="Kohler A."/>
            <person name="Sanchez-Garcia M."/>
            <person name="Morin E."/>
            <person name="Andreopoulos B."/>
            <person name="Barry K.W."/>
            <person name="Bonito G."/>
            <person name="Buee M."/>
            <person name="Carver A."/>
            <person name="Chen C."/>
            <person name="Cichocki N."/>
            <person name="Clum A."/>
            <person name="Culley D."/>
            <person name="Crous P.W."/>
            <person name="Fauchery L."/>
            <person name="Girlanda M."/>
            <person name="Hayes R.D."/>
            <person name="Keri Z."/>
            <person name="LaButti K."/>
            <person name="Lipzen A."/>
            <person name="Lombard V."/>
            <person name="Magnuson J."/>
            <person name="Maillard F."/>
            <person name="Murat C."/>
            <person name="Nolan M."/>
            <person name="Ohm R.A."/>
            <person name="Pangilinan J."/>
            <person name="Pereira M.F."/>
            <person name="Perotto S."/>
            <person name="Peter M."/>
            <person name="Pfister S."/>
            <person name="Riley R."/>
            <person name="Sitrit Y."/>
            <person name="Stielow J.B."/>
            <person name="Szollosi G."/>
            <person name="Zifcakova L."/>
            <person name="Stursova M."/>
            <person name="Spatafora J.W."/>
            <person name="Tedersoo L."/>
            <person name="Vaario L.M."/>
            <person name="Yamada A."/>
            <person name="Yan M."/>
            <person name="Wang P."/>
            <person name="Xu J."/>
            <person name="Bruns T."/>
            <person name="Baldrian P."/>
            <person name="Vilgalys R."/>
            <person name="Dunand C."/>
            <person name="Henrissat B."/>
            <person name="Grigoriev I.V."/>
            <person name="Hibbett D."/>
            <person name="Nagy L.G."/>
            <person name="Martin F.M."/>
        </authorList>
    </citation>
    <scope>NUCLEOTIDE SEQUENCE</scope>
    <source>
        <strain evidence="2">Prilba</strain>
    </source>
</reference>
<proteinExistence type="predicted"/>
<evidence type="ECO:0000256" key="1">
    <source>
        <dbReference type="SAM" id="MobiDB-lite"/>
    </source>
</evidence>
<dbReference type="AlphaFoldDB" id="A0A9P5MS62"/>
<dbReference type="Proteomes" id="UP000759537">
    <property type="component" value="Unassembled WGS sequence"/>
</dbReference>
<gene>
    <name evidence="2" type="ORF">DFH94DRAFT_102642</name>
</gene>
<comment type="caution">
    <text evidence="2">The sequence shown here is derived from an EMBL/GenBank/DDBJ whole genome shotgun (WGS) entry which is preliminary data.</text>
</comment>
<name>A0A9P5MS62_9AGAM</name>
<accession>A0A9P5MS62</accession>
<dbReference type="OrthoDB" id="10627325at2759"/>
<reference evidence="2" key="1">
    <citation type="submission" date="2019-10" db="EMBL/GenBank/DDBJ databases">
        <authorList>
            <consortium name="DOE Joint Genome Institute"/>
            <person name="Kuo A."/>
            <person name="Miyauchi S."/>
            <person name="Kiss E."/>
            <person name="Drula E."/>
            <person name="Kohler A."/>
            <person name="Sanchez-Garcia M."/>
            <person name="Andreopoulos B."/>
            <person name="Barry K.W."/>
            <person name="Bonito G."/>
            <person name="Buee M."/>
            <person name="Carver A."/>
            <person name="Chen C."/>
            <person name="Cichocki N."/>
            <person name="Clum A."/>
            <person name="Culley D."/>
            <person name="Crous P.W."/>
            <person name="Fauchery L."/>
            <person name="Girlanda M."/>
            <person name="Hayes R."/>
            <person name="Keri Z."/>
            <person name="LaButti K."/>
            <person name="Lipzen A."/>
            <person name="Lombard V."/>
            <person name="Magnuson J."/>
            <person name="Maillard F."/>
            <person name="Morin E."/>
            <person name="Murat C."/>
            <person name="Nolan M."/>
            <person name="Ohm R."/>
            <person name="Pangilinan J."/>
            <person name="Pereira M."/>
            <person name="Perotto S."/>
            <person name="Peter M."/>
            <person name="Riley R."/>
            <person name="Sitrit Y."/>
            <person name="Stielow B."/>
            <person name="Szollosi G."/>
            <person name="Zifcakova L."/>
            <person name="Stursova M."/>
            <person name="Spatafora J.W."/>
            <person name="Tedersoo L."/>
            <person name="Vaario L.-M."/>
            <person name="Yamada A."/>
            <person name="Yan M."/>
            <person name="Wang P."/>
            <person name="Xu J."/>
            <person name="Bruns T."/>
            <person name="Baldrian P."/>
            <person name="Vilgalys R."/>
            <person name="Henrissat B."/>
            <person name="Grigoriev I.V."/>
            <person name="Hibbett D."/>
            <person name="Nagy L.G."/>
            <person name="Martin F.M."/>
        </authorList>
    </citation>
    <scope>NUCLEOTIDE SEQUENCE</scope>
    <source>
        <strain evidence="2">Prilba</strain>
    </source>
</reference>
<dbReference type="EMBL" id="WHVB01000014">
    <property type="protein sequence ID" value="KAF8476682.1"/>
    <property type="molecule type" value="Genomic_DNA"/>
</dbReference>
<keyword evidence="3" id="KW-1185">Reference proteome</keyword>